<dbReference type="EMBL" id="CU459003">
    <property type="protein sequence ID" value="CAM74334.1"/>
    <property type="molecule type" value="Genomic_DNA"/>
</dbReference>
<sequence length="295" mass="32074">MDQNITLPALDQVLTVLAPSEQTVPVVFSSPHSGRDYTPDFIAAARLDARALRRSEDSFVDELFAAAPRHGAPLLAARFPRAFCDPNREPYELDPSMFTGRVPEGANTRSPRVAAGLGTIPKVVASGADIYAGRLPASEIERRIGGYYRPYHHMLRRLLEATQRRFGWALLVDCHSMPSSGAPVDVGDGSVVGADVVLGDCFGAACAGPIVTVIEDAFRRRGYRVVRNSPYAGGYTTRHYGQPRQGCHAVQIELNRALYMNEADHTRTIGFAPLAEDLDGVVAAIADLTRRQAFP</sequence>
<dbReference type="InterPro" id="IPR007709">
    <property type="entry name" value="N-FG_amidohydro"/>
</dbReference>
<protein>
    <submittedName>
        <fullName evidence="1">N-formylglutamate amidohydrolase</fullName>
    </submittedName>
</protein>
<gene>
    <name evidence="1" type="ORF">MGR_1023</name>
</gene>
<evidence type="ECO:0000313" key="1">
    <source>
        <dbReference type="EMBL" id="CAM74334.1"/>
    </source>
</evidence>
<dbReference type="Gene3D" id="3.40.630.40">
    <property type="entry name" value="Zn-dependent exopeptidases"/>
    <property type="match status" value="1"/>
</dbReference>
<keyword evidence="1" id="KW-0378">Hydrolase</keyword>
<organism evidence="1">
    <name type="scientific">Magnetospirillum gryphiswaldense</name>
    <dbReference type="NCBI Taxonomy" id="55518"/>
    <lineage>
        <taxon>Bacteria</taxon>
        <taxon>Pseudomonadati</taxon>
        <taxon>Pseudomonadota</taxon>
        <taxon>Alphaproteobacteria</taxon>
        <taxon>Rhodospirillales</taxon>
        <taxon>Rhodospirillaceae</taxon>
        <taxon>Magnetospirillum</taxon>
    </lineage>
</organism>
<dbReference type="SUPFAM" id="SSF53187">
    <property type="entry name" value="Zn-dependent exopeptidases"/>
    <property type="match status" value="1"/>
</dbReference>
<dbReference type="RefSeq" id="WP_106001561.1">
    <property type="nucleotide sequence ID" value="NZ_CP027527.1"/>
</dbReference>
<reference evidence="1" key="1">
    <citation type="journal article" date="2007" name="J. Bacteriol.">
        <title>Comparative genome analysis of four magnetotactic bacteria reveals a complex set of group-specific genes implicated in magnetosome biomineralization and function.</title>
        <authorList>
            <person name="Richter M."/>
            <person name="Kube M."/>
            <person name="Bazylinski D.A."/>
            <person name="Lombardot T."/>
            <person name="Gloeckner F.O."/>
            <person name="Reinhardt R."/>
            <person name="Schueler D."/>
        </authorList>
    </citation>
    <scope>NUCLEOTIDE SEQUENCE</scope>
    <source>
        <strain evidence="1">MSR-1</strain>
    </source>
</reference>
<dbReference type="Pfam" id="PF05013">
    <property type="entry name" value="FGase"/>
    <property type="match status" value="1"/>
</dbReference>
<name>A4TUM7_9PROT</name>
<proteinExistence type="predicted"/>
<dbReference type="GO" id="GO:0016787">
    <property type="term" value="F:hydrolase activity"/>
    <property type="evidence" value="ECO:0007669"/>
    <property type="project" value="UniProtKB-KW"/>
</dbReference>
<accession>A4TUM7</accession>
<dbReference type="AlphaFoldDB" id="A4TUM7"/>